<dbReference type="InterPro" id="IPR016084">
    <property type="entry name" value="Haem_Oase-like_multi-hlx"/>
</dbReference>
<dbReference type="UniPathway" id="UPA00060"/>
<keyword evidence="2" id="KW-0784">Thiamine biosynthesis</keyword>
<dbReference type="InterPro" id="IPR027574">
    <property type="entry name" value="Thiaminase_II"/>
</dbReference>
<gene>
    <name evidence="4" type="ORF">A5710_09680</name>
</gene>
<dbReference type="RefSeq" id="WP_064923868.1">
    <property type="nucleotide sequence ID" value="NZ_LZJK01000151.1"/>
</dbReference>
<reference evidence="5" key="1">
    <citation type="submission" date="2016-06" db="EMBL/GenBank/DDBJ databases">
        <authorList>
            <person name="Sutton G."/>
            <person name="Brinkac L."/>
            <person name="Sanka R."/>
            <person name="Adams M."/>
            <person name="Lau E."/>
            <person name="Sam S."/>
            <person name="Sreng N."/>
            <person name="Him V."/>
            <person name="Kerleguer A."/>
            <person name="Cheng S."/>
        </authorList>
    </citation>
    <scope>NUCLEOTIDE SEQUENCE [LARGE SCALE GENOMIC DNA]</scope>
    <source>
        <strain evidence="5">E1876</strain>
    </source>
</reference>
<dbReference type="NCBIfam" id="TIGR04306">
    <property type="entry name" value="salvage_TenA"/>
    <property type="match status" value="1"/>
</dbReference>
<dbReference type="GO" id="GO:0050334">
    <property type="term" value="F:thiaminase activity"/>
    <property type="evidence" value="ECO:0007669"/>
    <property type="project" value="UniProtKB-EC"/>
</dbReference>
<dbReference type="Gene3D" id="1.20.910.10">
    <property type="entry name" value="Heme oxygenase-like"/>
    <property type="match status" value="1"/>
</dbReference>
<comment type="catalytic activity">
    <reaction evidence="2">
        <text>thiamine + H2O = 5-(2-hydroxyethyl)-4-methylthiazole + 4-amino-5-hydroxymethyl-2-methylpyrimidine + H(+)</text>
        <dbReference type="Rhea" id="RHEA:17509"/>
        <dbReference type="ChEBI" id="CHEBI:15377"/>
        <dbReference type="ChEBI" id="CHEBI:15378"/>
        <dbReference type="ChEBI" id="CHEBI:16892"/>
        <dbReference type="ChEBI" id="CHEBI:17957"/>
        <dbReference type="ChEBI" id="CHEBI:18385"/>
        <dbReference type="EC" id="3.5.99.2"/>
    </reaction>
</comment>
<evidence type="ECO:0000256" key="1">
    <source>
        <dbReference type="ARBA" id="ARBA00004948"/>
    </source>
</evidence>
<dbReference type="InterPro" id="IPR050967">
    <property type="entry name" value="Thiamine_Salvage_TenA"/>
</dbReference>
<comment type="similarity">
    <text evidence="2">Belongs to the TenA family.</text>
</comment>
<name>A0A1A2NJW8_MYCSD</name>
<dbReference type="AlphaFoldDB" id="A0A1A2NJW8"/>
<dbReference type="GO" id="GO:0005829">
    <property type="term" value="C:cytosol"/>
    <property type="evidence" value="ECO:0007669"/>
    <property type="project" value="TreeGrafter"/>
</dbReference>
<comment type="caution">
    <text evidence="4">The sequence shown here is derived from an EMBL/GenBank/DDBJ whole genome shotgun (WGS) entry which is preliminary data.</text>
</comment>
<feature type="domain" description="Thiaminase-2/PQQC" evidence="3">
    <location>
        <begin position="10"/>
        <end position="216"/>
    </location>
</feature>
<dbReference type="Pfam" id="PF03070">
    <property type="entry name" value="TENA_THI-4"/>
    <property type="match status" value="1"/>
</dbReference>
<keyword evidence="2" id="KW-0378">Hydrolase</keyword>
<dbReference type="PANTHER" id="PTHR43198">
    <property type="entry name" value="BIFUNCTIONAL TH2 PROTEIN"/>
    <property type="match status" value="1"/>
</dbReference>
<evidence type="ECO:0000259" key="3">
    <source>
        <dbReference type="Pfam" id="PF03070"/>
    </source>
</evidence>
<dbReference type="SUPFAM" id="SSF48613">
    <property type="entry name" value="Heme oxygenase-like"/>
    <property type="match status" value="1"/>
</dbReference>
<dbReference type="EC" id="3.5.99.2" evidence="2"/>
<comment type="function">
    <text evidence="2">Catalyzes an amino-pyrimidine hydrolysis reaction at the C5' of the pyrimidine moiety of thiamine compounds, a reaction that is part of a thiamine salvage pathway.</text>
</comment>
<dbReference type="CDD" id="cd19365">
    <property type="entry name" value="TenA_C-like"/>
    <property type="match status" value="1"/>
</dbReference>
<organism evidence="4 5">
    <name type="scientific">Mycolicibacter sinensis (strain JDM601)</name>
    <name type="common">Mycobacterium sinense</name>
    <dbReference type="NCBI Taxonomy" id="875328"/>
    <lineage>
        <taxon>Bacteria</taxon>
        <taxon>Bacillati</taxon>
        <taxon>Actinomycetota</taxon>
        <taxon>Actinomycetes</taxon>
        <taxon>Mycobacteriales</taxon>
        <taxon>Mycobacteriaceae</taxon>
        <taxon>Mycolicibacter</taxon>
    </lineage>
</organism>
<dbReference type="InterPro" id="IPR004305">
    <property type="entry name" value="Thiaminase-2/PQQC"/>
</dbReference>
<comment type="catalytic activity">
    <reaction evidence="2">
        <text>4-amino-5-aminomethyl-2-methylpyrimidine + H2O = 4-amino-5-hydroxymethyl-2-methylpyrimidine + NH4(+)</text>
        <dbReference type="Rhea" id="RHEA:31799"/>
        <dbReference type="ChEBI" id="CHEBI:15377"/>
        <dbReference type="ChEBI" id="CHEBI:16892"/>
        <dbReference type="ChEBI" id="CHEBI:28938"/>
        <dbReference type="ChEBI" id="CHEBI:63416"/>
        <dbReference type="EC" id="3.5.99.2"/>
    </reaction>
</comment>
<evidence type="ECO:0000313" key="4">
    <source>
        <dbReference type="EMBL" id="OBI25450.1"/>
    </source>
</evidence>
<dbReference type="EMBL" id="LZKG01000154">
    <property type="protein sequence ID" value="OBI25450.1"/>
    <property type="molecule type" value="Genomic_DNA"/>
</dbReference>
<proteinExistence type="inferred from homology"/>
<dbReference type="PANTHER" id="PTHR43198:SF2">
    <property type="entry name" value="SI:CH1073-67J19.1-RELATED"/>
    <property type="match status" value="1"/>
</dbReference>
<evidence type="ECO:0000256" key="2">
    <source>
        <dbReference type="RuleBase" id="RU363093"/>
    </source>
</evidence>
<dbReference type="GO" id="GO:0009229">
    <property type="term" value="P:thiamine diphosphate biosynthetic process"/>
    <property type="evidence" value="ECO:0007669"/>
    <property type="project" value="UniProtKB-UniPathway"/>
</dbReference>
<sequence length="222" mass="24393">MAERTRALLWADIAEIYQRICDHPFITGLTDGSLGHDRFRYYIAQDAHYLRAYARALAGCAAKAPVEAELTMFVEHAGVAIAAEAELHAGLLSDLGLDAGVAAAVPVAPATQAYASYLLAVTGSGSYAEAVAAVLPCYWLYARVGEHLQRHGSPEPLFQRWIDTYAGPDYQAVVDAVLAVTDRIGAQASSAEWDLMRRHVHTAARYEWMFFDAAYRMEDWPV</sequence>
<dbReference type="Proteomes" id="UP000093943">
    <property type="component" value="Unassembled WGS sequence"/>
</dbReference>
<comment type="pathway">
    <text evidence="1 2">Cofactor biosynthesis; thiamine diphosphate biosynthesis.</text>
</comment>
<accession>A0A1A2NJW8</accession>
<protein>
    <recommendedName>
        <fullName evidence="2">Aminopyrimidine aminohydrolase</fullName>
        <ecNumber evidence="2">3.5.99.2</ecNumber>
    </recommendedName>
</protein>
<dbReference type="OrthoDB" id="34166at2"/>
<dbReference type="GO" id="GO:0009228">
    <property type="term" value="P:thiamine biosynthetic process"/>
    <property type="evidence" value="ECO:0007669"/>
    <property type="project" value="UniProtKB-KW"/>
</dbReference>
<evidence type="ECO:0000313" key="5">
    <source>
        <dbReference type="Proteomes" id="UP000093943"/>
    </source>
</evidence>